<evidence type="ECO:0000256" key="2">
    <source>
        <dbReference type="SAM" id="MobiDB-lite"/>
    </source>
</evidence>
<keyword evidence="1" id="KW-0175">Coiled coil</keyword>
<feature type="region of interest" description="Disordered" evidence="2">
    <location>
        <begin position="1"/>
        <end position="27"/>
    </location>
</feature>
<evidence type="ECO:0000313" key="3">
    <source>
        <dbReference type="EMBL" id="PAV64055.1"/>
    </source>
</evidence>
<dbReference type="EMBL" id="LIAE01010286">
    <property type="protein sequence ID" value="PAV64055.1"/>
    <property type="molecule type" value="Genomic_DNA"/>
</dbReference>
<protein>
    <submittedName>
        <fullName evidence="3">Uncharacterized protein</fullName>
    </submittedName>
</protein>
<gene>
    <name evidence="3" type="ORF">WR25_04958</name>
</gene>
<comment type="caution">
    <text evidence="3">The sequence shown here is derived from an EMBL/GenBank/DDBJ whole genome shotgun (WGS) entry which is preliminary data.</text>
</comment>
<reference evidence="3 4" key="1">
    <citation type="journal article" date="2017" name="Curr. Biol.">
        <title>Genome architecture and evolution of a unichromosomal asexual nematode.</title>
        <authorList>
            <person name="Fradin H."/>
            <person name="Zegar C."/>
            <person name="Gutwein M."/>
            <person name="Lucas J."/>
            <person name="Kovtun M."/>
            <person name="Corcoran D."/>
            <person name="Baugh L.R."/>
            <person name="Kiontke K."/>
            <person name="Gunsalus K."/>
            <person name="Fitch D.H."/>
            <person name="Piano F."/>
        </authorList>
    </citation>
    <scope>NUCLEOTIDE SEQUENCE [LARGE SCALE GENOMIC DNA]</scope>
    <source>
        <strain evidence="3">PF1309</strain>
    </source>
</reference>
<feature type="coiled-coil region" evidence="1">
    <location>
        <begin position="72"/>
        <end position="103"/>
    </location>
</feature>
<dbReference type="AlphaFoldDB" id="A0A2A2JQU0"/>
<evidence type="ECO:0000313" key="4">
    <source>
        <dbReference type="Proteomes" id="UP000218231"/>
    </source>
</evidence>
<organism evidence="3 4">
    <name type="scientific">Diploscapter pachys</name>
    <dbReference type="NCBI Taxonomy" id="2018661"/>
    <lineage>
        <taxon>Eukaryota</taxon>
        <taxon>Metazoa</taxon>
        <taxon>Ecdysozoa</taxon>
        <taxon>Nematoda</taxon>
        <taxon>Chromadorea</taxon>
        <taxon>Rhabditida</taxon>
        <taxon>Rhabditina</taxon>
        <taxon>Rhabditomorpha</taxon>
        <taxon>Rhabditoidea</taxon>
        <taxon>Rhabditidae</taxon>
        <taxon>Diploscapter</taxon>
    </lineage>
</organism>
<accession>A0A2A2JQU0</accession>
<dbReference type="Proteomes" id="UP000218231">
    <property type="component" value="Unassembled WGS sequence"/>
</dbReference>
<sequence length="297" mass="34349">MRRDELKSDHQKRVESMRVEAGEQAAQQTELLDEQLHSQQKLIAAQDNAHQKEMVDTKSAFDDQKLEQDTDLDAKKLEITQAKDLHRENEREIKNKLELTKQEIYREQLLVQKTQIDIQLKHLNVYRTMCNTKDSEKYYTDDYNKVSEQTCNFTMSACEQAIGDLNIGRSSITSRAIGSLKSLSHGLAKREREEFLDALYNLEESEDQLRKLCEQVKSNVNYRYDIGELLGLIKNIEDAKKIFKEQIRYIPAEESVAKAKEQITILEKEVEDINQILFNPVKTLSVAGSSAQHALKQ</sequence>
<feature type="compositionally biased region" description="Basic and acidic residues" evidence="2">
    <location>
        <begin position="1"/>
        <end position="21"/>
    </location>
</feature>
<proteinExistence type="predicted"/>
<name>A0A2A2JQU0_9BILA</name>
<keyword evidence="4" id="KW-1185">Reference proteome</keyword>
<evidence type="ECO:0000256" key="1">
    <source>
        <dbReference type="SAM" id="Coils"/>
    </source>
</evidence>